<dbReference type="Proteomes" id="UP000193648">
    <property type="component" value="Unassembled WGS sequence"/>
</dbReference>
<reference evidence="1 2" key="1">
    <citation type="submission" date="2016-07" db="EMBL/GenBank/DDBJ databases">
        <title>Pervasive Adenine N6-methylation of Active Genes in Fungi.</title>
        <authorList>
            <consortium name="DOE Joint Genome Institute"/>
            <person name="Mondo S.J."/>
            <person name="Dannebaum R.O."/>
            <person name="Kuo R.C."/>
            <person name="Labutti K."/>
            <person name="Haridas S."/>
            <person name="Kuo A."/>
            <person name="Salamov A."/>
            <person name="Ahrendt S.R."/>
            <person name="Lipzen A."/>
            <person name="Sullivan W."/>
            <person name="Andreopoulos W.B."/>
            <person name="Clum A."/>
            <person name="Lindquist E."/>
            <person name="Daum C."/>
            <person name="Ramamoorthy G.K."/>
            <person name="Gryganskyi A."/>
            <person name="Culley D."/>
            <person name="Magnuson J.K."/>
            <person name="James T.Y."/>
            <person name="O'Malley M.A."/>
            <person name="Stajich J.E."/>
            <person name="Spatafora J.W."/>
            <person name="Visel A."/>
            <person name="Grigoriev I.V."/>
        </authorList>
    </citation>
    <scope>NUCLEOTIDE SEQUENCE [LARGE SCALE GENOMIC DNA]</scope>
    <source>
        <strain evidence="1 2">NRRL 3116</strain>
    </source>
</reference>
<proteinExistence type="predicted"/>
<sequence length="185" mass="20843">MLPNASNKEAHRASMGRPKAVPFITNGCLGRLEVTLETGVMIIEWEQKLRTQITSRLLSMHIQIRYGGDPIMGIESARYYPPIINEYEATSSCCLYMHMSDMSHHSASTLSYPITEVTLVNARGEFITYSKDLIPQLSTIYTVTLRVELMNTRLQMNARLQMQNSSPTAVSFVGESDTGWSFELI</sequence>
<name>A0A1Y2GLZ7_9FUNG</name>
<evidence type="ECO:0000313" key="1">
    <source>
        <dbReference type="EMBL" id="ORZ14932.1"/>
    </source>
</evidence>
<dbReference type="EMBL" id="MCFF01000020">
    <property type="protein sequence ID" value="ORZ14932.1"/>
    <property type="molecule type" value="Genomic_DNA"/>
</dbReference>
<dbReference type="AlphaFoldDB" id="A0A1Y2GLZ7"/>
<gene>
    <name evidence="1" type="ORF">BCR41DRAFT_396654</name>
</gene>
<dbReference type="InParanoid" id="A0A1Y2GLZ7"/>
<evidence type="ECO:0000313" key="2">
    <source>
        <dbReference type="Proteomes" id="UP000193648"/>
    </source>
</evidence>
<keyword evidence="2" id="KW-1185">Reference proteome</keyword>
<comment type="caution">
    <text evidence="1">The sequence shown here is derived from an EMBL/GenBank/DDBJ whole genome shotgun (WGS) entry which is preliminary data.</text>
</comment>
<accession>A0A1Y2GLZ7</accession>
<dbReference type="GeneID" id="33570671"/>
<organism evidence="1 2">
    <name type="scientific">Lobosporangium transversale</name>
    <dbReference type="NCBI Taxonomy" id="64571"/>
    <lineage>
        <taxon>Eukaryota</taxon>
        <taxon>Fungi</taxon>
        <taxon>Fungi incertae sedis</taxon>
        <taxon>Mucoromycota</taxon>
        <taxon>Mortierellomycotina</taxon>
        <taxon>Mortierellomycetes</taxon>
        <taxon>Mortierellales</taxon>
        <taxon>Mortierellaceae</taxon>
        <taxon>Lobosporangium</taxon>
    </lineage>
</organism>
<dbReference type="RefSeq" id="XP_021881064.1">
    <property type="nucleotide sequence ID" value="XM_022028828.1"/>
</dbReference>
<protein>
    <submittedName>
        <fullName evidence="1">Uncharacterized protein</fullName>
    </submittedName>
</protein>